<dbReference type="InterPro" id="IPR000014">
    <property type="entry name" value="PAS"/>
</dbReference>
<dbReference type="OrthoDB" id="9816383at2"/>
<evidence type="ECO:0000256" key="2">
    <source>
        <dbReference type="ARBA" id="ARBA00023224"/>
    </source>
</evidence>
<dbReference type="InterPro" id="IPR011644">
    <property type="entry name" value="Heme_NO-bd"/>
</dbReference>
<protein>
    <submittedName>
        <fullName evidence="8">PAS domain-containing protein</fullName>
    </submittedName>
</protein>
<dbReference type="SMART" id="SM00283">
    <property type="entry name" value="MA"/>
    <property type="match status" value="1"/>
</dbReference>
<dbReference type="Proteomes" id="UP000438699">
    <property type="component" value="Unassembled WGS sequence"/>
</dbReference>
<keyword evidence="6" id="KW-1133">Transmembrane helix</keyword>
<accession>A0A6N6MZY0</accession>
<dbReference type="PANTHER" id="PTHR32089:SF112">
    <property type="entry name" value="LYSOZYME-LIKE PROTEIN-RELATED"/>
    <property type="match status" value="1"/>
</dbReference>
<keyword evidence="9" id="KW-1185">Reference proteome</keyword>
<evidence type="ECO:0000259" key="7">
    <source>
        <dbReference type="PROSITE" id="PS50111"/>
    </source>
</evidence>
<feature type="transmembrane region" description="Helical" evidence="6">
    <location>
        <begin position="7"/>
        <end position="26"/>
    </location>
</feature>
<comment type="caution">
    <text evidence="8">The sequence shown here is derived from an EMBL/GenBank/DDBJ whole genome shotgun (WGS) entry which is preliminary data.</text>
</comment>
<evidence type="ECO:0000313" key="9">
    <source>
        <dbReference type="Proteomes" id="UP000438699"/>
    </source>
</evidence>
<comment type="subcellular location">
    <subcellularLocation>
        <location evidence="1">Membrane</location>
    </subcellularLocation>
</comment>
<evidence type="ECO:0000256" key="4">
    <source>
        <dbReference type="PROSITE-ProRule" id="PRU00284"/>
    </source>
</evidence>
<organism evidence="8 9">
    <name type="scientific">Pseudodesulfovibrio senegalensis</name>
    <dbReference type="NCBI Taxonomy" id="1721087"/>
    <lineage>
        <taxon>Bacteria</taxon>
        <taxon>Pseudomonadati</taxon>
        <taxon>Thermodesulfobacteriota</taxon>
        <taxon>Desulfovibrionia</taxon>
        <taxon>Desulfovibrionales</taxon>
        <taxon>Desulfovibrionaceae</taxon>
    </lineage>
</organism>
<dbReference type="Pfam" id="PF00015">
    <property type="entry name" value="MCPsignal"/>
    <property type="match status" value="1"/>
</dbReference>
<dbReference type="PROSITE" id="PS50111">
    <property type="entry name" value="CHEMOTAXIS_TRANSDUC_2"/>
    <property type="match status" value="1"/>
</dbReference>
<sequence>MSNRFVYVPLSIAFFAVFIFSAAHYFGGGTVLYAALVCILVAGIVGAWLSARWLRNVRLLLEDGANLQDVNLVSDLLKGTGFESIIEPIHSYYENRLVEVGFYRDALKVLGNHVVVCDRNGKILLATEAVLDLLEKPVTQVVGFTVGQAFYNKQGVSITGKVLKSGKPYDAAVDLELWMGKTVPVHMFVRPVFNEAGEVYGVVASFLSMEEVVRQQRDIEAQKQQMVSVGGEIRTLAERVASASEELSASADEQARGAQKQSHQTDTVATAMEEMTATVLEVAGNASATSRAADEARVSAQSGVDMVSNAVEAINGVSHSAGQLAQVVGQLDSQAEEIGRIISVINDIADQTNLLALNAAIEAARAGEAGRGFAVVADEVRKLAEKTMTATKEVEEAIHTIQERSAHAMESMDRTEKQVNQSTDLSNQAGDALQQIMERIEDMVSRVAQIATAAEEQSAAAEEIGSSVEDIALVAREADEGAGQAASATRDLAELAQELLSVSMNFQDAEQGSGPSFRESEGEMKGILPKLTQEFVKNQYGSAVYESMQKVMGDPVFLPASGYPDAVLQQMADFVAEETGSSSREFFLDLGRYTVKGFYKMYRRYFKDETLKEFYMRMNDVHSQLTKDAPGITPPTFTYEDKGDELFMNYRSRRGLFDYFEGILLGAAEFKGERVEIKVKPFDQETARAEIRFVS</sequence>
<dbReference type="InterPro" id="IPR038158">
    <property type="entry name" value="H-NOX_domain_sf"/>
</dbReference>
<dbReference type="SUPFAM" id="SSF111126">
    <property type="entry name" value="Ligand-binding domain in the NO signalling and Golgi transport"/>
    <property type="match status" value="1"/>
</dbReference>
<proteinExistence type="inferred from homology"/>
<dbReference type="RefSeq" id="WP_151151466.1">
    <property type="nucleotide sequence ID" value="NZ_WAIE01000005.1"/>
</dbReference>
<dbReference type="GO" id="GO:0016020">
    <property type="term" value="C:membrane"/>
    <property type="evidence" value="ECO:0007669"/>
    <property type="project" value="UniProtKB-SubCell"/>
</dbReference>
<dbReference type="GO" id="GO:0007165">
    <property type="term" value="P:signal transduction"/>
    <property type="evidence" value="ECO:0007669"/>
    <property type="project" value="UniProtKB-KW"/>
</dbReference>
<dbReference type="Pfam" id="PF07700">
    <property type="entry name" value="HNOB"/>
    <property type="match status" value="1"/>
</dbReference>
<evidence type="ECO:0000256" key="6">
    <source>
        <dbReference type="SAM" id="Phobius"/>
    </source>
</evidence>
<dbReference type="PRINTS" id="PR00260">
    <property type="entry name" value="CHEMTRNSDUCR"/>
</dbReference>
<dbReference type="PANTHER" id="PTHR32089">
    <property type="entry name" value="METHYL-ACCEPTING CHEMOTAXIS PROTEIN MCPB"/>
    <property type="match status" value="1"/>
</dbReference>
<dbReference type="CDD" id="cd11386">
    <property type="entry name" value="MCP_signal"/>
    <property type="match status" value="1"/>
</dbReference>
<keyword evidence="6" id="KW-0472">Membrane</keyword>
<feature type="domain" description="Methyl-accepting transducer" evidence="7">
    <location>
        <begin position="236"/>
        <end position="472"/>
    </location>
</feature>
<evidence type="ECO:0000256" key="3">
    <source>
        <dbReference type="ARBA" id="ARBA00029447"/>
    </source>
</evidence>
<evidence type="ECO:0000256" key="1">
    <source>
        <dbReference type="ARBA" id="ARBA00004370"/>
    </source>
</evidence>
<keyword evidence="6" id="KW-0812">Transmembrane</keyword>
<dbReference type="GO" id="GO:0004888">
    <property type="term" value="F:transmembrane signaling receptor activity"/>
    <property type="evidence" value="ECO:0007669"/>
    <property type="project" value="InterPro"/>
</dbReference>
<dbReference type="InterPro" id="IPR024096">
    <property type="entry name" value="NO_sig/Golgi_transp_ligand-bd"/>
</dbReference>
<dbReference type="Gene3D" id="3.90.1520.10">
    <property type="entry name" value="H-NOX domain"/>
    <property type="match status" value="1"/>
</dbReference>
<gene>
    <name evidence="8" type="ORF">F8A88_12335</name>
</gene>
<dbReference type="Gene3D" id="3.30.450.20">
    <property type="entry name" value="PAS domain"/>
    <property type="match status" value="1"/>
</dbReference>
<evidence type="ECO:0000313" key="8">
    <source>
        <dbReference type="EMBL" id="KAB1441211.1"/>
    </source>
</evidence>
<dbReference type="InterPro" id="IPR004089">
    <property type="entry name" value="MCPsignal_dom"/>
</dbReference>
<dbReference type="Gene3D" id="1.10.287.950">
    <property type="entry name" value="Methyl-accepting chemotaxis protein"/>
    <property type="match status" value="1"/>
</dbReference>
<dbReference type="AlphaFoldDB" id="A0A6N6MZY0"/>
<keyword evidence="2 4" id="KW-0807">Transducer</keyword>
<reference evidence="8 9" key="1">
    <citation type="journal article" date="2017" name="Int. J. Syst. Evol. Microbiol.">
        <title>Desulfovibrio senegalensis sp. nov., a mesophilic sulfate reducer isolated from marine sediment.</title>
        <authorList>
            <person name="Thioye A."/>
            <person name="Gam Z.B.A."/>
            <person name="Mbengue M."/>
            <person name="Cayol J.L."/>
            <person name="Joseph-Bartoli M."/>
            <person name="Toure-Kane C."/>
            <person name="Labat M."/>
        </authorList>
    </citation>
    <scope>NUCLEOTIDE SEQUENCE [LARGE SCALE GENOMIC DNA]</scope>
    <source>
        <strain evidence="8 9">DSM 101509</strain>
    </source>
</reference>
<dbReference type="CDD" id="cd00130">
    <property type="entry name" value="PAS"/>
    <property type="match status" value="1"/>
</dbReference>
<evidence type="ECO:0000256" key="5">
    <source>
        <dbReference type="SAM" id="MobiDB-lite"/>
    </source>
</evidence>
<dbReference type="EMBL" id="WAIE01000005">
    <property type="protein sequence ID" value="KAB1441211.1"/>
    <property type="molecule type" value="Genomic_DNA"/>
</dbReference>
<dbReference type="GO" id="GO:0006935">
    <property type="term" value="P:chemotaxis"/>
    <property type="evidence" value="ECO:0007669"/>
    <property type="project" value="InterPro"/>
</dbReference>
<dbReference type="Pfam" id="PF13426">
    <property type="entry name" value="PAS_9"/>
    <property type="match status" value="1"/>
</dbReference>
<dbReference type="FunFam" id="1.10.287.950:FF:000001">
    <property type="entry name" value="Methyl-accepting chemotaxis sensory transducer"/>
    <property type="match status" value="1"/>
</dbReference>
<dbReference type="GO" id="GO:0020037">
    <property type="term" value="F:heme binding"/>
    <property type="evidence" value="ECO:0007669"/>
    <property type="project" value="InterPro"/>
</dbReference>
<dbReference type="SUPFAM" id="SSF55785">
    <property type="entry name" value="PYP-like sensor domain (PAS domain)"/>
    <property type="match status" value="1"/>
</dbReference>
<dbReference type="SUPFAM" id="SSF58104">
    <property type="entry name" value="Methyl-accepting chemotaxis protein (MCP) signaling domain"/>
    <property type="match status" value="1"/>
</dbReference>
<feature type="transmembrane region" description="Helical" evidence="6">
    <location>
        <begin position="32"/>
        <end position="51"/>
    </location>
</feature>
<name>A0A6N6MZY0_9BACT</name>
<comment type="similarity">
    <text evidence="3">Belongs to the methyl-accepting chemotaxis (MCP) protein family.</text>
</comment>
<feature type="region of interest" description="Disordered" evidence="5">
    <location>
        <begin position="244"/>
        <end position="265"/>
    </location>
</feature>
<dbReference type="InterPro" id="IPR035965">
    <property type="entry name" value="PAS-like_dom_sf"/>
</dbReference>
<dbReference type="InterPro" id="IPR004090">
    <property type="entry name" value="Chemotax_Me-accpt_rcpt"/>
</dbReference>